<accession>T1EPN6</accession>
<reference evidence="3" key="3">
    <citation type="submission" date="2015-06" db="UniProtKB">
        <authorList>
            <consortium name="EnsemblMetazoa"/>
        </authorList>
    </citation>
    <scope>IDENTIFICATION</scope>
</reference>
<dbReference type="InParanoid" id="T1EPN6"/>
<evidence type="ECO:0000256" key="1">
    <source>
        <dbReference type="SAM" id="SignalP"/>
    </source>
</evidence>
<dbReference type="EMBL" id="AMQM01000463">
    <property type="status" value="NOT_ANNOTATED_CDS"/>
    <property type="molecule type" value="Genomic_DNA"/>
</dbReference>
<dbReference type="AlphaFoldDB" id="T1EPN6"/>
<evidence type="ECO:0008006" key="5">
    <source>
        <dbReference type="Google" id="ProtNLM"/>
    </source>
</evidence>
<sequence length="170" mass="18061">MSFDLLGFILVSILLIIGYEVNSSSSLSPLQPQPQSSSSAAAAAVEAASSLSSSFKKKYSSDGNLLSVSQITVHKVFNLNDVIHAMTSSKSLTTTTSCTPNIAKCVYVCQLTAGCVLAAIGKFGVSCYLYKDDKSLTKLSNGDFVLKNYEARADLSMFPDNHESKLGALL</sequence>
<feature type="signal peptide" evidence="1">
    <location>
        <begin position="1"/>
        <end position="23"/>
    </location>
</feature>
<dbReference type="KEGG" id="hro:HELRODRAFT_160012"/>
<dbReference type="EMBL" id="KB096324">
    <property type="protein sequence ID" value="ESO05919.1"/>
    <property type="molecule type" value="Genomic_DNA"/>
</dbReference>
<evidence type="ECO:0000313" key="2">
    <source>
        <dbReference type="EMBL" id="ESO05919.1"/>
    </source>
</evidence>
<evidence type="ECO:0000313" key="3">
    <source>
        <dbReference type="EnsemblMetazoa" id="HelroP160012"/>
    </source>
</evidence>
<feature type="chain" id="PRO_5010979928" description="Apple domain-containing protein" evidence="1">
    <location>
        <begin position="24"/>
        <end position="170"/>
    </location>
</feature>
<dbReference type="EnsemblMetazoa" id="HelroT160012">
    <property type="protein sequence ID" value="HelroP160012"/>
    <property type="gene ID" value="HelroG160012"/>
</dbReference>
<dbReference type="HOGENOM" id="CLU_1572331_0_0_1"/>
<organism evidence="3 4">
    <name type="scientific">Helobdella robusta</name>
    <name type="common">Californian leech</name>
    <dbReference type="NCBI Taxonomy" id="6412"/>
    <lineage>
        <taxon>Eukaryota</taxon>
        <taxon>Metazoa</taxon>
        <taxon>Spiralia</taxon>
        <taxon>Lophotrochozoa</taxon>
        <taxon>Annelida</taxon>
        <taxon>Clitellata</taxon>
        <taxon>Hirudinea</taxon>
        <taxon>Rhynchobdellida</taxon>
        <taxon>Glossiphoniidae</taxon>
        <taxon>Helobdella</taxon>
    </lineage>
</organism>
<reference evidence="4" key="1">
    <citation type="submission" date="2012-12" db="EMBL/GenBank/DDBJ databases">
        <authorList>
            <person name="Hellsten U."/>
            <person name="Grimwood J."/>
            <person name="Chapman J.A."/>
            <person name="Shapiro H."/>
            <person name="Aerts A."/>
            <person name="Otillar R.P."/>
            <person name="Terry A.Y."/>
            <person name="Boore J.L."/>
            <person name="Simakov O."/>
            <person name="Marletaz F."/>
            <person name="Cho S.-J."/>
            <person name="Edsinger-Gonzales E."/>
            <person name="Havlak P."/>
            <person name="Kuo D.-H."/>
            <person name="Larsson T."/>
            <person name="Lv J."/>
            <person name="Arendt D."/>
            <person name="Savage R."/>
            <person name="Osoegawa K."/>
            <person name="de Jong P."/>
            <person name="Lindberg D.R."/>
            <person name="Seaver E.C."/>
            <person name="Weisblat D.A."/>
            <person name="Putnam N.H."/>
            <person name="Grigoriev I.V."/>
            <person name="Rokhsar D.S."/>
        </authorList>
    </citation>
    <scope>NUCLEOTIDE SEQUENCE</scope>
</reference>
<dbReference type="GeneID" id="20198536"/>
<evidence type="ECO:0000313" key="4">
    <source>
        <dbReference type="Proteomes" id="UP000015101"/>
    </source>
</evidence>
<dbReference type="CTD" id="20198536"/>
<dbReference type="Proteomes" id="UP000015101">
    <property type="component" value="Unassembled WGS sequence"/>
</dbReference>
<keyword evidence="1" id="KW-0732">Signal</keyword>
<keyword evidence="4" id="KW-1185">Reference proteome</keyword>
<name>T1EPN6_HELRO</name>
<protein>
    <recommendedName>
        <fullName evidence="5">Apple domain-containing protein</fullName>
    </recommendedName>
</protein>
<proteinExistence type="predicted"/>
<gene>
    <name evidence="3" type="primary">20198536</name>
    <name evidence="2" type="ORF">HELRODRAFT_160012</name>
</gene>
<reference evidence="2 4" key="2">
    <citation type="journal article" date="2013" name="Nature">
        <title>Insights into bilaterian evolution from three spiralian genomes.</title>
        <authorList>
            <person name="Simakov O."/>
            <person name="Marletaz F."/>
            <person name="Cho S.J."/>
            <person name="Edsinger-Gonzales E."/>
            <person name="Havlak P."/>
            <person name="Hellsten U."/>
            <person name="Kuo D.H."/>
            <person name="Larsson T."/>
            <person name="Lv J."/>
            <person name="Arendt D."/>
            <person name="Savage R."/>
            <person name="Osoegawa K."/>
            <person name="de Jong P."/>
            <person name="Grimwood J."/>
            <person name="Chapman J.A."/>
            <person name="Shapiro H."/>
            <person name="Aerts A."/>
            <person name="Otillar R.P."/>
            <person name="Terry A.Y."/>
            <person name="Boore J.L."/>
            <person name="Grigoriev I.V."/>
            <person name="Lindberg D.R."/>
            <person name="Seaver E.C."/>
            <person name="Weisblat D.A."/>
            <person name="Putnam N.H."/>
            <person name="Rokhsar D.S."/>
        </authorList>
    </citation>
    <scope>NUCLEOTIDE SEQUENCE</scope>
</reference>
<dbReference type="RefSeq" id="XP_009015287.1">
    <property type="nucleotide sequence ID" value="XM_009017039.1"/>
</dbReference>